<reference evidence="9 10" key="2">
    <citation type="journal article" date="2013" name="PLoS ONE">
        <title>INDIGO - INtegrated Data Warehouse of MIcrobial GenOmes with Examples from the Red Sea Extremophiles.</title>
        <authorList>
            <person name="Alam I."/>
            <person name="Antunes A."/>
            <person name="Kamau A.A."/>
            <person name="Ba Alawi W."/>
            <person name="Kalkatawi M."/>
            <person name="Stingl U."/>
            <person name="Bajic V.B."/>
        </authorList>
    </citation>
    <scope>NUCLEOTIDE SEQUENCE [LARGE SCALE GENOMIC DNA]</scope>
    <source>
        <strain evidence="9 10">SSD-17B</strain>
    </source>
</reference>
<feature type="domain" description="RNA-binding S4" evidence="8">
    <location>
        <begin position="15"/>
        <end position="79"/>
    </location>
</feature>
<dbReference type="SMART" id="SM00363">
    <property type="entry name" value="S4"/>
    <property type="match status" value="1"/>
</dbReference>
<dbReference type="FunFam" id="3.30.2350.10:FF:000006">
    <property type="entry name" value="Pseudouridine synthase"/>
    <property type="match status" value="1"/>
</dbReference>
<dbReference type="InParanoid" id="U2FSB0"/>
<dbReference type="OrthoDB" id="9807829at2"/>
<evidence type="ECO:0000259" key="8">
    <source>
        <dbReference type="SMART" id="SM00363"/>
    </source>
</evidence>
<reference evidence="9 10" key="1">
    <citation type="journal article" date="2011" name="J. Bacteriol.">
        <title>Genome sequence of Haloplasma contractile, an unusual contractile bacterium from a deep-sea anoxic brine lake.</title>
        <authorList>
            <person name="Antunes A."/>
            <person name="Alam I."/>
            <person name="El Dorry H."/>
            <person name="Siam R."/>
            <person name="Robertson A."/>
            <person name="Bajic V.B."/>
            <person name="Stingl U."/>
        </authorList>
    </citation>
    <scope>NUCLEOTIDE SEQUENCE [LARGE SCALE GENOMIC DNA]</scope>
    <source>
        <strain evidence="9 10">SSD-17B</strain>
    </source>
</reference>
<evidence type="ECO:0000256" key="5">
    <source>
        <dbReference type="PIRSR" id="PIRSR606225-1"/>
    </source>
</evidence>
<dbReference type="InterPro" id="IPR036986">
    <property type="entry name" value="S4_RNA-bd_sf"/>
</dbReference>
<dbReference type="Proteomes" id="UP000005707">
    <property type="component" value="Unassembled WGS sequence"/>
</dbReference>
<dbReference type="eggNOG" id="COG0564">
    <property type="taxonomic scope" value="Bacteria"/>
</dbReference>
<keyword evidence="10" id="KW-1185">Reference proteome</keyword>
<evidence type="ECO:0000256" key="7">
    <source>
        <dbReference type="RuleBase" id="RU362028"/>
    </source>
</evidence>
<dbReference type="GO" id="GO:0000455">
    <property type="term" value="P:enzyme-directed rRNA pseudouridine synthesis"/>
    <property type="evidence" value="ECO:0007669"/>
    <property type="project" value="TreeGrafter"/>
</dbReference>
<dbReference type="SUPFAM" id="SSF55120">
    <property type="entry name" value="Pseudouridine synthase"/>
    <property type="match status" value="1"/>
</dbReference>
<dbReference type="InterPro" id="IPR020103">
    <property type="entry name" value="PsdUridine_synth_cat_dom_sf"/>
</dbReference>
<comment type="similarity">
    <text evidence="2 7">Belongs to the pseudouridine synthase RluA family.</text>
</comment>
<keyword evidence="3 6" id="KW-0694">RNA-binding</keyword>
<dbReference type="RefSeq" id="WP_021030985.1">
    <property type="nucleotide sequence ID" value="NZ_AFNU02000001.1"/>
</dbReference>
<dbReference type="Gene3D" id="3.10.290.10">
    <property type="entry name" value="RNA-binding S4 domain"/>
    <property type="match status" value="1"/>
</dbReference>
<proteinExistence type="inferred from homology"/>
<dbReference type="InterPro" id="IPR006225">
    <property type="entry name" value="PsdUridine_synth_RluC/D"/>
</dbReference>
<accession>U2FSB0</accession>
<protein>
    <recommendedName>
        <fullName evidence="7">Pseudouridine synthase</fullName>
        <ecNumber evidence="7">5.4.99.-</ecNumber>
    </recommendedName>
</protein>
<dbReference type="Pfam" id="PF00849">
    <property type="entry name" value="PseudoU_synth_2"/>
    <property type="match status" value="1"/>
</dbReference>
<dbReference type="InterPro" id="IPR006145">
    <property type="entry name" value="PsdUridine_synth_RsuA/RluA"/>
</dbReference>
<dbReference type="InterPro" id="IPR006224">
    <property type="entry name" value="PsdUridine_synth_RluA-like_CS"/>
</dbReference>
<keyword evidence="9" id="KW-0560">Oxidoreductase</keyword>
<evidence type="ECO:0000256" key="1">
    <source>
        <dbReference type="ARBA" id="ARBA00000073"/>
    </source>
</evidence>
<dbReference type="SUPFAM" id="SSF55174">
    <property type="entry name" value="Alpha-L RNA-binding motif"/>
    <property type="match status" value="1"/>
</dbReference>
<dbReference type="FunCoup" id="U2FSB0">
    <property type="interactions" value="481"/>
</dbReference>
<evidence type="ECO:0000256" key="6">
    <source>
        <dbReference type="PROSITE-ProRule" id="PRU00182"/>
    </source>
</evidence>
<feature type="active site" evidence="5">
    <location>
        <position position="138"/>
    </location>
</feature>
<dbReference type="EMBL" id="AFNU02000001">
    <property type="protein sequence ID" value="ERJ13829.1"/>
    <property type="molecule type" value="Genomic_DNA"/>
</dbReference>
<dbReference type="CDD" id="cd00165">
    <property type="entry name" value="S4"/>
    <property type="match status" value="1"/>
</dbReference>
<evidence type="ECO:0000313" key="9">
    <source>
        <dbReference type="EMBL" id="ERJ13829.1"/>
    </source>
</evidence>
<evidence type="ECO:0000256" key="2">
    <source>
        <dbReference type="ARBA" id="ARBA00010876"/>
    </source>
</evidence>
<dbReference type="STRING" id="1033810.HLPCO_000495"/>
<dbReference type="PROSITE" id="PS50889">
    <property type="entry name" value="S4"/>
    <property type="match status" value="1"/>
</dbReference>
<evidence type="ECO:0000256" key="4">
    <source>
        <dbReference type="ARBA" id="ARBA00023235"/>
    </source>
</evidence>
<comment type="caution">
    <text evidence="9">The sequence shown here is derived from an EMBL/GenBank/DDBJ whole genome shotgun (WGS) entry which is preliminary data.</text>
</comment>
<name>U2FSB0_9MOLU</name>
<dbReference type="GO" id="GO:0016491">
    <property type="term" value="F:oxidoreductase activity"/>
    <property type="evidence" value="ECO:0007669"/>
    <property type="project" value="UniProtKB-KW"/>
</dbReference>
<dbReference type="EC" id="5.4.99.-" evidence="7"/>
<sequence length="302" mass="34556">MEKMTYIVQEEDHGERIDKLVADKFPNFSRNQIKKMIKDEQVEVNKQSEKPNYHVKWGDIITIYEKDPEITELVPENIPIDIHFQDKDVIVINKASGMVVHPSQGHYTGTLVNAALYHCNHLSGINGELRPGVVHRIDKDTTGLLVMAKNDHAHNFLAKQFKDKTTTREYCALVYGTIAHNKGTIDAPIGRDPKDRKKMAVVAGGRSAVTHFEVVERLGDYTLIKCVLETGRTHQIRVHLRYIDHPLVGDPKYGRRKVIGEKGQFLHAAKLGFIHPTTEEYMEFEVPLPDYFNQFIDHLRAE</sequence>
<dbReference type="Pfam" id="PF01479">
    <property type="entry name" value="S4"/>
    <property type="match status" value="1"/>
</dbReference>
<dbReference type="CDD" id="cd02869">
    <property type="entry name" value="PseudoU_synth_RluA_like"/>
    <property type="match status" value="1"/>
</dbReference>
<dbReference type="InterPro" id="IPR002942">
    <property type="entry name" value="S4_RNA-bd"/>
</dbReference>
<evidence type="ECO:0000313" key="10">
    <source>
        <dbReference type="Proteomes" id="UP000005707"/>
    </source>
</evidence>
<keyword evidence="4 7" id="KW-0413">Isomerase</keyword>
<dbReference type="Gene3D" id="3.30.2350.10">
    <property type="entry name" value="Pseudouridine synthase"/>
    <property type="match status" value="1"/>
</dbReference>
<evidence type="ECO:0000256" key="3">
    <source>
        <dbReference type="ARBA" id="ARBA00022884"/>
    </source>
</evidence>
<dbReference type="PANTHER" id="PTHR21600:SF44">
    <property type="entry name" value="RIBOSOMAL LARGE SUBUNIT PSEUDOURIDINE SYNTHASE D"/>
    <property type="match status" value="1"/>
</dbReference>
<comment type="catalytic activity">
    <reaction evidence="1 7">
        <text>a uridine in RNA = a pseudouridine in RNA</text>
        <dbReference type="Rhea" id="RHEA:48348"/>
        <dbReference type="Rhea" id="RHEA-COMP:12068"/>
        <dbReference type="Rhea" id="RHEA-COMP:12069"/>
        <dbReference type="ChEBI" id="CHEBI:65314"/>
        <dbReference type="ChEBI" id="CHEBI:65315"/>
    </reaction>
</comment>
<dbReference type="PROSITE" id="PS01129">
    <property type="entry name" value="PSI_RLU"/>
    <property type="match status" value="1"/>
</dbReference>
<dbReference type="GO" id="GO:0003723">
    <property type="term" value="F:RNA binding"/>
    <property type="evidence" value="ECO:0007669"/>
    <property type="project" value="UniProtKB-KW"/>
</dbReference>
<organism evidence="9 10">
    <name type="scientific">Haloplasma contractile SSD-17B</name>
    <dbReference type="NCBI Taxonomy" id="1033810"/>
    <lineage>
        <taxon>Bacteria</taxon>
        <taxon>Bacillati</taxon>
        <taxon>Mycoplasmatota</taxon>
        <taxon>Mollicutes</taxon>
        <taxon>Haloplasmatales</taxon>
        <taxon>Haloplasmataceae</taxon>
        <taxon>Haloplasma</taxon>
    </lineage>
</organism>
<dbReference type="PANTHER" id="PTHR21600">
    <property type="entry name" value="MITOCHONDRIAL RNA PSEUDOURIDINE SYNTHASE"/>
    <property type="match status" value="1"/>
</dbReference>
<dbReference type="NCBIfam" id="TIGR00005">
    <property type="entry name" value="rluA_subfam"/>
    <property type="match status" value="1"/>
</dbReference>
<dbReference type="AlphaFoldDB" id="U2FSB0"/>
<comment type="function">
    <text evidence="7">Responsible for synthesis of pseudouridine from uracil.</text>
</comment>
<dbReference type="InterPro" id="IPR050188">
    <property type="entry name" value="RluA_PseudoU_synthase"/>
</dbReference>
<dbReference type="GO" id="GO:0120159">
    <property type="term" value="F:rRNA pseudouridine synthase activity"/>
    <property type="evidence" value="ECO:0007669"/>
    <property type="project" value="UniProtKB-ARBA"/>
</dbReference>
<gene>
    <name evidence="9" type="ORF">HLPCO_000495</name>
</gene>